<dbReference type="GO" id="GO:0005737">
    <property type="term" value="C:cytoplasm"/>
    <property type="evidence" value="ECO:0007669"/>
    <property type="project" value="UniProtKB-SubCell"/>
</dbReference>
<evidence type="ECO:0000313" key="12">
    <source>
        <dbReference type="Proteomes" id="UP000574390"/>
    </source>
</evidence>
<keyword evidence="11" id="KW-1185">Reference proteome</keyword>
<gene>
    <name evidence="10" type="primary">UXS1_2</name>
    <name evidence="10" type="ORF">FOZ62_015590</name>
    <name evidence="9" type="ORF">FOZ63_030046</name>
</gene>
<dbReference type="EMBL" id="JABANO010026026">
    <property type="protein sequence ID" value="KAF4719248.1"/>
    <property type="molecule type" value="Genomic_DNA"/>
</dbReference>
<dbReference type="GO" id="GO:0048040">
    <property type="term" value="F:UDP-glucuronate decarboxylase activity"/>
    <property type="evidence" value="ECO:0007669"/>
    <property type="project" value="UniProtKB-EC"/>
</dbReference>
<evidence type="ECO:0000256" key="2">
    <source>
        <dbReference type="ARBA" id="ARBA00004496"/>
    </source>
</evidence>
<reference evidence="11 12" key="1">
    <citation type="submission" date="2020-04" db="EMBL/GenBank/DDBJ databases">
        <title>Perkinsus olseni comparative genomics.</title>
        <authorList>
            <person name="Bogema D.R."/>
        </authorList>
    </citation>
    <scope>NUCLEOTIDE SEQUENCE [LARGE SCALE GENOMIC DNA]</scope>
    <source>
        <strain evidence="10">ATCC PRA-205</strain>
        <strain evidence="9 11">ATCC PRA-207</strain>
    </source>
</reference>
<proteinExistence type="predicted"/>
<evidence type="ECO:0000256" key="5">
    <source>
        <dbReference type="ARBA" id="ARBA00023027"/>
    </source>
</evidence>
<dbReference type="UniPathway" id="UPA00796">
    <property type="reaction ID" value="UER00771"/>
</dbReference>
<comment type="caution">
    <text evidence="10">The sequence shown here is derived from an EMBL/GenBank/DDBJ whole genome shotgun (WGS) entry which is preliminary data.</text>
</comment>
<dbReference type="PANTHER" id="PTHR43078">
    <property type="entry name" value="UDP-GLUCURONIC ACID DECARBOXYLASE-RELATED"/>
    <property type="match status" value="1"/>
</dbReference>
<protein>
    <submittedName>
        <fullName evidence="10">UDP-glucuronic acid decarboxylase 1</fullName>
    </submittedName>
</protein>
<evidence type="ECO:0000313" key="9">
    <source>
        <dbReference type="EMBL" id="KAF4719248.1"/>
    </source>
</evidence>
<evidence type="ECO:0000256" key="7">
    <source>
        <dbReference type="ARBA" id="ARBA00051601"/>
    </source>
</evidence>
<dbReference type="CDD" id="cd05230">
    <property type="entry name" value="UGD_SDR_e"/>
    <property type="match status" value="1"/>
</dbReference>
<dbReference type="PANTHER" id="PTHR43078:SF6">
    <property type="entry name" value="UDP-GLUCURONIC ACID DECARBOXYLASE 1"/>
    <property type="match status" value="1"/>
</dbReference>
<keyword evidence="6" id="KW-0456">Lyase</keyword>
<dbReference type="InterPro" id="IPR044516">
    <property type="entry name" value="UXS-like"/>
</dbReference>
<dbReference type="OMA" id="QIRSWCY"/>
<dbReference type="GO" id="GO:0070403">
    <property type="term" value="F:NAD+ binding"/>
    <property type="evidence" value="ECO:0007669"/>
    <property type="project" value="InterPro"/>
</dbReference>
<dbReference type="GO" id="GO:0042732">
    <property type="term" value="P:D-xylose metabolic process"/>
    <property type="evidence" value="ECO:0007669"/>
    <property type="project" value="InterPro"/>
</dbReference>
<dbReference type="Proteomes" id="UP000574390">
    <property type="component" value="Unassembled WGS sequence"/>
</dbReference>
<sequence length="368" mass="41306">MTATSGFVPKEIVAIPPDGLKPAKKRILVTGGGGFIGSHMIDFLMQLGHEVLCMDNFFCGDKANIARWLGNARFELVRHDVTQEILLEVDQIYHLACPASPVHYQHNAIKTLKTNVIGTLNMCGIAKRTGARLLLASTSEVYGDPEEHPQKETYLGNVNCIGTRSCYDEGRWGRSRAEIGKRAAEALCMDYHRQHGVDVRIARIFNTYGPRMMFHDGRVVSNFLVQALRGDKITVYGDGTQTRSFCFVSDLVLGLYRLMECETTIGPINLGNQNEFTVGQLANMVRDLAAVTEEGPKLEIEYRTLPQDDPRRRQPDITQAQKHLSGWEAKIALKEGLEVTYRDFKKRAEEDESALYCLHQKEARELCG</sequence>
<comment type="catalytic activity">
    <reaction evidence="7">
        <text>UDP-alpha-D-glucuronate + H(+) = UDP-alpha-D-xylose + CO2</text>
        <dbReference type="Rhea" id="RHEA:23916"/>
        <dbReference type="ChEBI" id="CHEBI:15378"/>
        <dbReference type="ChEBI" id="CHEBI:16526"/>
        <dbReference type="ChEBI" id="CHEBI:57632"/>
        <dbReference type="ChEBI" id="CHEBI:58052"/>
        <dbReference type="EC" id="4.1.1.35"/>
    </reaction>
</comment>
<keyword evidence="5" id="KW-0520">NAD</keyword>
<keyword evidence="3" id="KW-0963">Cytoplasm</keyword>
<dbReference type="Pfam" id="PF01370">
    <property type="entry name" value="Epimerase"/>
    <property type="match status" value="1"/>
</dbReference>
<evidence type="ECO:0000256" key="3">
    <source>
        <dbReference type="ARBA" id="ARBA00022490"/>
    </source>
</evidence>
<accession>A0A7J6SR44</accession>
<evidence type="ECO:0000256" key="1">
    <source>
        <dbReference type="ARBA" id="ARBA00001911"/>
    </source>
</evidence>
<organism evidence="10 12">
    <name type="scientific">Perkinsus olseni</name>
    <name type="common">Perkinsus atlanticus</name>
    <dbReference type="NCBI Taxonomy" id="32597"/>
    <lineage>
        <taxon>Eukaryota</taxon>
        <taxon>Sar</taxon>
        <taxon>Alveolata</taxon>
        <taxon>Perkinsozoa</taxon>
        <taxon>Perkinsea</taxon>
        <taxon>Perkinsida</taxon>
        <taxon>Perkinsidae</taxon>
        <taxon>Perkinsus</taxon>
    </lineage>
</organism>
<dbReference type="InterPro" id="IPR001509">
    <property type="entry name" value="Epimerase_deHydtase"/>
</dbReference>
<dbReference type="AlphaFoldDB" id="A0A7J6SR44"/>
<name>A0A7J6SR44_PEROL</name>
<keyword evidence="4" id="KW-0210">Decarboxylase</keyword>
<evidence type="ECO:0000256" key="4">
    <source>
        <dbReference type="ARBA" id="ARBA00022793"/>
    </source>
</evidence>
<dbReference type="Proteomes" id="UP000553632">
    <property type="component" value="Unassembled WGS sequence"/>
</dbReference>
<comment type="subcellular location">
    <subcellularLocation>
        <location evidence="2">Cytoplasm</location>
    </subcellularLocation>
</comment>
<feature type="domain" description="NAD-dependent epimerase/dehydratase" evidence="8">
    <location>
        <begin position="27"/>
        <end position="261"/>
    </location>
</feature>
<evidence type="ECO:0000259" key="8">
    <source>
        <dbReference type="Pfam" id="PF01370"/>
    </source>
</evidence>
<comment type="cofactor">
    <cofactor evidence="1">
        <name>NAD(+)</name>
        <dbReference type="ChEBI" id="CHEBI:57540"/>
    </cofactor>
</comment>
<evidence type="ECO:0000313" key="11">
    <source>
        <dbReference type="Proteomes" id="UP000553632"/>
    </source>
</evidence>
<dbReference type="SUPFAM" id="SSF51735">
    <property type="entry name" value="NAD(P)-binding Rossmann-fold domains"/>
    <property type="match status" value="1"/>
</dbReference>
<evidence type="ECO:0000313" key="10">
    <source>
        <dbReference type="EMBL" id="KAF4735187.1"/>
    </source>
</evidence>
<dbReference type="InterPro" id="IPR036291">
    <property type="entry name" value="NAD(P)-bd_dom_sf"/>
</dbReference>
<dbReference type="Gene3D" id="3.40.50.720">
    <property type="entry name" value="NAD(P)-binding Rossmann-like Domain"/>
    <property type="match status" value="1"/>
</dbReference>
<evidence type="ECO:0000256" key="6">
    <source>
        <dbReference type="ARBA" id="ARBA00023239"/>
    </source>
</evidence>
<dbReference type="GO" id="GO:0033320">
    <property type="term" value="P:UDP-D-xylose biosynthetic process"/>
    <property type="evidence" value="ECO:0007669"/>
    <property type="project" value="UniProtKB-UniPathway"/>
</dbReference>
<dbReference type="FunFam" id="3.40.50.720:FF:000150">
    <property type="entry name" value="UDP-glucuronic acid decarboxylase 6"/>
    <property type="match status" value="1"/>
</dbReference>
<dbReference type="EMBL" id="JABANM010012936">
    <property type="protein sequence ID" value="KAF4735187.1"/>
    <property type="molecule type" value="Genomic_DNA"/>
</dbReference>